<dbReference type="NCBIfam" id="TIGR00952">
    <property type="entry name" value="S15_bact"/>
    <property type="match status" value="1"/>
</dbReference>
<dbReference type="HAMAP" id="MF_01343_B">
    <property type="entry name" value="Ribosomal_uS15_B"/>
    <property type="match status" value="1"/>
</dbReference>
<comment type="caution">
    <text evidence="5">The sequence shown here is derived from an EMBL/GenBank/DDBJ whole genome shotgun (WGS) entry which is preliminary data.</text>
</comment>
<comment type="similarity">
    <text evidence="1 4">Belongs to the universal ribosomal protein uS15 family.</text>
</comment>
<dbReference type="SMART" id="SM01387">
    <property type="entry name" value="Ribosomal_S15"/>
    <property type="match status" value="1"/>
</dbReference>
<dbReference type="Proteomes" id="UP000324585">
    <property type="component" value="Unassembled WGS sequence"/>
</dbReference>
<keyword evidence="6" id="KW-1185">Reference proteome</keyword>
<dbReference type="OrthoDB" id="5642at2759"/>
<evidence type="ECO:0000256" key="3">
    <source>
        <dbReference type="ARBA" id="ARBA00023274"/>
    </source>
</evidence>
<evidence type="ECO:0000256" key="1">
    <source>
        <dbReference type="ARBA" id="ARBA00008434"/>
    </source>
</evidence>
<dbReference type="GO" id="GO:0005737">
    <property type="term" value="C:cytoplasm"/>
    <property type="evidence" value="ECO:0007669"/>
    <property type="project" value="UniProtKB-ARBA"/>
</dbReference>
<dbReference type="InterPro" id="IPR000589">
    <property type="entry name" value="Ribosomal_uS15"/>
</dbReference>
<dbReference type="Pfam" id="PF00312">
    <property type="entry name" value="Ribosomal_S15"/>
    <property type="match status" value="1"/>
</dbReference>
<accession>A0A5J4Z374</accession>
<evidence type="ECO:0000313" key="5">
    <source>
        <dbReference type="EMBL" id="KAA8497642.1"/>
    </source>
</evidence>
<keyword evidence="2 4" id="KW-0689">Ribosomal protein</keyword>
<gene>
    <name evidence="5" type="ORF">FVE85_5227</name>
</gene>
<dbReference type="GO" id="GO:0005840">
    <property type="term" value="C:ribosome"/>
    <property type="evidence" value="ECO:0007669"/>
    <property type="project" value="UniProtKB-KW"/>
</dbReference>
<evidence type="ECO:0000256" key="2">
    <source>
        <dbReference type="ARBA" id="ARBA00022980"/>
    </source>
</evidence>
<dbReference type="InterPro" id="IPR005290">
    <property type="entry name" value="Ribosomal_uS15_bac-type"/>
</dbReference>
<dbReference type="Gene3D" id="1.10.287.10">
    <property type="entry name" value="S15/NS1, RNA-binding"/>
    <property type="match status" value="1"/>
</dbReference>
<keyword evidence="3 4" id="KW-0687">Ribonucleoprotein</keyword>
<dbReference type="AlphaFoldDB" id="A0A5J4Z374"/>
<name>A0A5J4Z374_PORPP</name>
<dbReference type="PANTHER" id="PTHR23321:SF26">
    <property type="entry name" value="SMALL RIBOSOMAL SUBUNIT PROTEIN US15M"/>
    <property type="match status" value="1"/>
</dbReference>
<dbReference type="InterPro" id="IPR009068">
    <property type="entry name" value="uS15_NS1_RNA-bd_sf"/>
</dbReference>
<dbReference type="EMBL" id="VRMN01000001">
    <property type="protein sequence ID" value="KAA8497642.1"/>
    <property type="molecule type" value="Genomic_DNA"/>
</dbReference>
<sequence length="157" mass="17223">MECFVGGSVVGGGARREVAVCGKRGDAARLHQSVAPRRVGSVVMAAVDEAQVDAELAPLNMYVRSQQVKQVVADNRLHEKDTGSPEAQISKLTVKIQMLTEHAKQNPKDHSSTRGLIAMVAQRKRLLKYLRAEDPARFDKIVESLGLRISQAMLSKY</sequence>
<dbReference type="Gene3D" id="6.10.250.3130">
    <property type="match status" value="1"/>
</dbReference>
<protein>
    <submittedName>
        <fullName evidence="5">30S ribosomal protein S15</fullName>
    </submittedName>
</protein>
<dbReference type="GO" id="GO:0003735">
    <property type="term" value="F:structural constituent of ribosome"/>
    <property type="evidence" value="ECO:0007669"/>
    <property type="project" value="InterPro"/>
</dbReference>
<evidence type="ECO:0000313" key="6">
    <source>
        <dbReference type="Proteomes" id="UP000324585"/>
    </source>
</evidence>
<reference evidence="6" key="1">
    <citation type="journal article" date="2019" name="Nat. Commun.">
        <title>Expansion of phycobilisome linker gene families in mesophilic red algae.</title>
        <authorList>
            <person name="Lee J."/>
            <person name="Kim D."/>
            <person name="Bhattacharya D."/>
            <person name="Yoon H.S."/>
        </authorList>
    </citation>
    <scope>NUCLEOTIDE SEQUENCE [LARGE SCALE GENOMIC DNA]</scope>
    <source>
        <strain evidence="6">CCMP 1328</strain>
    </source>
</reference>
<dbReference type="GO" id="GO:0006412">
    <property type="term" value="P:translation"/>
    <property type="evidence" value="ECO:0007669"/>
    <property type="project" value="InterPro"/>
</dbReference>
<dbReference type="SUPFAM" id="SSF47060">
    <property type="entry name" value="S15/NS1 RNA-binding domain"/>
    <property type="match status" value="1"/>
</dbReference>
<evidence type="ECO:0000256" key="4">
    <source>
        <dbReference type="RuleBase" id="RU003919"/>
    </source>
</evidence>
<proteinExistence type="inferred from homology"/>
<organism evidence="5 6">
    <name type="scientific">Porphyridium purpureum</name>
    <name type="common">Red alga</name>
    <name type="synonym">Porphyridium cruentum</name>
    <dbReference type="NCBI Taxonomy" id="35688"/>
    <lineage>
        <taxon>Eukaryota</taxon>
        <taxon>Rhodophyta</taxon>
        <taxon>Bangiophyceae</taxon>
        <taxon>Porphyridiales</taxon>
        <taxon>Porphyridiaceae</taxon>
        <taxon>Porphyridium</taxon>
    </lineage>
</organism>
<dbReference type="PANTHER" id="PTHR23321">
    <property type="entry name" value="RIBOSOMAL PROTEIN S15, BACTERIAL AND ORGANELLAR"/>
    <property type="match status" value="1"/>
</dbReference>
<dbReference type="CDD" id="cd00353">
    <property type="entry name" value="Ribosomal_S15p_S13e"/>
    <property type="match status" value="1"/>
</dbReference>
<dbReference type="GO" id="GO:1990904">
    <property type="term" value="C:ribonucleoprotein complex"/>
    <property type="evidence" value="ECO:0007669"/>
    <property type="project" value="UniProtKB-KW"/>
</dbReference>